<dbReference type="Proteomes" id="UP001230289">
    <property type="component" value="Unassembled WGS sequence"/>
</dbReference>
<sequence length="344" mass="34837">MVDFSAAGSAHPRPQTVPEDDPHIGEVSEGRVLRTILTRTPDGVFSLLGPGDDAAVVAAPSASVVATTDTLVEGPDFRAAWSGGYDLGWKAAAVNLADIAAMGARPTALLVALAVPKDRRLSFVAALADGFRDACDALAPGCAVVGGDLTVSATLMIAVTALGDLEGRAAITRSGAREGDDVALAGEMGRAAHGLSVLFRRFHPEGVAIPVDPAVLDEGEADAISAQLRPVPPIGLGPVAAIFGATAMMDVSDGLALDAGRMADASGVTIALDRAALGAHPHRALAGGEDHALLATFPPGDLPPGFRRIGSVVPRIPDAPVTCDGEPVGPLGWDPYRDAGADAR</sequence>
<keyword evidence="1" id="KW-0479">Metal-binding</keyword>
<dbReference type="CDD" id="cd02194">
    <property type="entry name" value="ThiL"/>
    <property type="match status" value="1"/>
</dbReference>
<feature type="binding site" evidence="1">
    <location>
        <position position="289"/>
    </location>
    <ligand>
        <name>substrate</name>
    </ligand>
</feature>
<evidence type="ECO:0000313" key="4">
    <source>
        <dbReference type="EMBL" id="MDQ4213174.1"/>
    </source>
</evidence>
<keyword evidence="1" id="KW-0547">Nucleotide-binding</keyword>
<protein>
    <recommendedName>
        <fullName evidence="1">Thiamine-monophosphate kinase</fullName>
        <shortName evidence="1">TMP kinase</shortName>
        <shortName evidence="1">Thiamine-phosphate kinase</shortName>
        <ecNumber evidence="1">2.7.4.16</ecNumber>
    </recommendedName>
</protein>
<dbReference type="EC" id="2.7.4.16" evidence="1"/>
<feature type="domain" description="PurM-like N-terminal" evidence="3">
    <location>
        <begin position="51"/>
        <end position="163"/>
    </location>
</feature>
<feature type="binding site" evidence="1">
    <location>
        <position position="252"/>
    </location>
    <ligand>
        <name>ATP</name>
        <dbReference type="ChEBI" id="CHEBI:30616"/>
    </ligand>
</feature>
<evidence type="ECO:0000256" key="2">
    <source>
        <dbReference type="SAM" id="MobiDB-lite"/>
    </source>
</evidence>
<feature type="binding site" evidence="1">
    <location>
        <position position="76"/>
    </location>
    <ligand>
        <name>substrate</name>
    </ligand>
</feature>
<dbReference type="PANTHER" id="PTHR30270">
    <property type="entry name" value="THIAMINE-MONOPHOSPHATE KINASE"/>
    <property type="match status" value="1"/>
</dbReference>
<feature type="binding site" evidence="1">
    <location>
        <position position="69"/>
    </location>
    <ligand>
        <name>Mg(2+)</name>
        <dbReference type="ChEBI" id="CHEBI:18420"/>
        <label>1</label>
    </ligand>
</feature>
<comment type="caution">
    <text evidence="4">The sequence shown here is derived from an EMBL/GenBank/DDBJ whole genome shotgun (WGS) entry which is preliminary data.</text>
</comment>
<dbReference type="EMBL" id="JAVFCB010000002">
    <property type="protein sequence ID" value="MDQ4213174.1"/>
    <property type="molecule type" value="Genomic_DNA"/>
</dbReference>
<feature type="binding site" evidence="1">
    <location>
        <position position="53"/>
    </location>
    <ligand>
        <name>Mg(2+)</name>
        <dbReference type="ChEBI" id="CHEBI:18420"/>
        <label>3</label>
    </ligand>
</feature>
<feature type="binding site" evidence="1">
    <location>
        <position position="53"/>
    </location>
    <ligand>
        <name>Mg(2+)</name>
        <dbReference type="ChEBI" id="CHEBI:18420"/>
        <label>4</label>
    </ligand>
</feature>
<keyword evidence="5" id="KW-1185">Reference proteome</keyword>
<comment type="caution">
    <text evidence="1">Lacks conserved residue(s) required for the propagation of feature annotation.</text>
</comment>
<comment type="catalytic activity">
    <reaction evidence="1">
        <text>thiamine phosphate + ATP = thiamine diphosphate + ADP</text>
        <dbReference type="Rhea" id="RHEA:15913"/>
        <dbReference type="ChEBI" id="CHEBI:30616"/>
        <dbReference type="ChEBI" id="CHEBI:37575"/>
        <dbReference type="ChEBI" id="CHEBI:58937"/>
        <dbReference type="ChEBI" id="CHEBI:456216"/>
        <dbReference type="EC" id="2.7.4.16"/>
    </reaction>
</comment>
<feature type="binding site" evidence="1">
    <location>
        <position position="148"/>
    </location>
    <ligand>
        <name>Mg(2+)</name>
        <dbReference type="ChEBI" id="CHEBI:18420"/>
        <label>1</label>
    </ligand>
</feature>
<feature type="binding site" evidence="1">
    <location>
        <position position="253"/>
    </location>
    <ligand>
        <name>Mg(2+)</name>
        <dbReference type="ChEBI" id="CHEBI:18420"/>
        <label>5</label>
    </ligand>
</feature>
<feature type="compositionally biased region" description="Basic and acidic residues" evidence="2">
    <location>
        <begin position="335"/>
        <end position="344"/>
    </location>
</feature>
<feature type="region of interest" description="Disordered" evidence="2">
    <location>
        <begin position="323"/>
        <end position="344"/>
    </location>
</feature>
<comment type="function">
    <text evidence="1">Catalyzes the ATP-dependent phosphorylation of thiamine-monophosphate (TMP) to form thiamine-pyrophosphate (TPP), the active form of vitamin B1.</text>
</comment>
<keyword evidence="1" id="KW-0067">ATP-binding</keyword>
<feature type="binding site" evidence="1">
    <location>
        <position position="333"/>
    </location>
    <ligand>
        <name>substrate</name>
    </ligand>
</feature>
<feature type="binding site" evidence="1">
    <location>
        <position position="98"/>
    </location>
    <ligand>
        <name>Mg(2+)</name>
        <dbReference type="ChEBI" id="CHEBI:18420"/>
        <label>4</label>
    </ligand>
</feature>
<dbReference type="InterPro" id="IPR036676">
    <property type="entry name" value="PurM-like_C_sf"/>
</dbReference>
<feature type="binding site" evidence="1">
    <location>
        <begin position="147"/>
        <end position="148"/>
    </location>
    <ligand>
        <name>ATP</name>
        <dbReference type="ChEBI" id="CHEBI:30616"/>
    </ligand>
</feature>
<accession>A0ABU0XDH8</accession>
<feature type="binding site" evidence="1">
    <location>
        <position position="69"/>
    </location>
    <ligand>
        <name>Mg(2+)</name>
        <dbReference type="ChEBI" id="CHEBI:18420"/>
        <label>2</label>
    </ligand>
</feature>
<dbReference type="HAMAP" id="MF_02128">
    <property type="entry name" value="TMP_kinase"/>
    <property type="match status" value="1"/>
</dbReference>
<proteinExistence type="inferred from homology"/>
<comment type="pathway">
    <text evidence="1">Cofactor biosynthesis; thiamine diphosphate biosynthesis; thiamine diphosphate from thiamine phosphate: step 1/1.</text>
</comment>
<evidence type="ECO:0000313" key="5">
    <source>
        <dbReference type="Proteomes" id="UP001230289"/>
    </source>
</evidence>
<keyword evidence="1 4" id="KW-0418">Kinase</keyword>
<comment type="miscellaneous">
    <text evidence="1">Reaction mechanism of ThiL seems to utilize a direct, inline transfer of the gamma-phosphate of ATP to TMP rather than a phosphorylated enzyme intermediate.</text>
</comment>
<dbReference type="SUPFAM" id="SSF55326">
    <property type="entry name" value="PurM N-terminal domain-like"/>
    <property type="match status" value="1"/>
</dbReference>
<dbReference type="Pfam" id="PF00586">
    <property type="entry name" value="AIRS"/>
    <property type="match status" value="1"/>
</dbReference>
<dbReference type="Gene3D" id="3.90.650.10">
    <property type="entry name" value="PurM-like C-terminal domain"/>
    <property type="match status" value="1"/>
</dbReference>
<dbReference type="SUPFAM" id="SSF56042">
    <property type="entry name" value="PurM C-terminal domain-like"/>
    <property type="match status" value="1"/>
</dbReference>
<feature type="binding site" evidence="1">
    <location>
        <position position="67"/>
    </location>
    <ligand>
        <name>Mg(2+)</name>
        <dbReference type="ChEBI" id="CHEBI:18420"/>
        <label>4</label>
    </ligand>
</feature>
<dbReference type="InterPro" id="IPR006283">
    <property type="entry name" value="ThiL-like"/>
</dbReference>
<feature type="binding site" evidence="1">
    <location>
        <position position="98"/>
    </location>
    <ligand>
        <name>Mg(2+)</name>
        <dbReference type="ChEBI" id="CHEBI:18420"/>
        <label>2</label>
    </ligand>
</feature>
<keyword evidence="1" id="KW-0784">Thiamine biosynthesis</keyword>
<comment type="similarity">
    <text evidence="1">Belongs to the thiamine-monophosphate kinase family.</text>
</comment>
<dbReference type="NCBIfam" id="TIGR01379">
    <property type="entry name" value="thiL"/>
    <property type="match status" value="1"/>
</dbReference>
<reference evidence="4 5" key="1">
    <citation type="submission" date="2023-08" db="EMBL/GenBank/DDBJ databases">
        <title>Microbacterium sp. nov., isolated from a waste landfill.</title>
        <authorList>
            <person name="Wen W."/>
        </authorList>
    </citation>
    <scope>NUCLEOTIDE SEQUENCE [LARGE SCALE GENOMIC DNA]</scope>
    <source>
        <strain evidence="4 5">ASV81</strain>
    </source>
</reference>
<dbReference type="Gene3D" id="3.30.1330.10">
    <property type="entry name" value="PurM-like, N-terminal domain"/>
    <property type="match status" value="1"/>
</dbReference>
<dbReference type="InterPro" id="IPR036921">
    <property type="entry name" value="PurM-like_N_sf"/>
</dbReference>
<feature type="binding site" evidence="1">
    <location>
        <position position="250"/>
    </location>
    <ligand>
        <name>Mg(2+)</name>
        <dbReference type="ChEBI" id="CHEBI:18420"/>
        <label>3</label>
    </ligand>
</feature>
<feature type="binding site" evidence="1">
    <location>
        <position position="98"/>
    </location>
    <ligand>
        <name>Mg(2+)</name>
        <dbReference type="ChEBI" id="CHEBI:18420"/>
        <label>3</label>
    </ligand>
</feature>
<gene>
    <name evidence="1 4" type="primary">thiL</name>
    <name evidence="4" type="ORF">RBR11_04530</name>
</gene>
<feature type="binding site" evidence="1">
    <location>
        <position position="68"/>
    </location>
    <ligand>
        <name>Mg(2+)</name>
        <dbReference type="ChEBI" id="CHEBI:18420"/>
        <label>1</label>
    </ligand>
</feature>
<dbReference type="GO" id="GO:0009030">
    <property type="term" value="F:thiamine-phosphate kinase activity"/>
    <property type="evidence" value="ECO:0007669"/>
    <property type="project" value="UniProtKB-EC"/>
</dbReference>
<keyword evidence="1" id="KW-0460">Magnesium</keyword>
<evidence type="ECO:0000256" key="1">
    <source>
        <dbReference type="HAMAP-Rule" id="MF_02128"/>
    </source>
</evidence>
<keyword evidence="1 4" id="KW-0808">Transferase</keyword>
<organism evidence="4 5">
    <name type="scientific">Microbacterium capsulatum</name>
    <dbReference type="NCBI Taxonomy" id="3041921"/>
    <lineage>
        <taxon>Bacteria</taxon>
        <taxon>Bacillati</taxon>
        <taxon>Actinomycetota</taxon>
        <taxon>Actinomycetes</taxon>
        <taxon>Micrococcales</taxon>
        <taxon>Microbacteriaceae</taxon>
        <taxon>Microbacterium</taxon>
    </lineage>
</organism>
<feature type="binding site" evidence="1">
    <location>
        <position position="173"/>
    </location>
    <ligand>
        <name>ATP</name>
        <dbReference type="ChEBI" id="CHEBI:30616"/>
    </ligand>
</feature>
<name>A0ABU0XDH8_9MICO</name>
<dbReference type="RefSeq" id="WP_308488111.1">
    <property type="nucleotide sequence ID" value="NZ_JAVFCB010000002.1"/>
</dbReference>
<evidence type="ECO:0000259" key="3">
    <source>
        <dbReference type="Pfam" id="PF00586"/>
    </source>
</evidence>
<dbReference type="InterPro" id="IPR016188">
    <property type="entry name" value="PurM-like_N"/>
</dbReference>
<feature type="region of interest" description="Disordered" evidence="2">
    <location>
        <begin position="1"/>
        <end position="25"/>
    </location>
</feature>
<dbReference type="PANTHER" id="PTHR30270:SF0">
    <property type="entry name" value="THIAMINE-MONOPHOSPHATE KINASE"/>
    <property type="match status" value="1"/>
</dbReference>